<comment type="function">
    <text evidence="2 9">Catalyzes the dehydration of D-mannonate.</text>
</comment>
<sequence length="392" mass="44029">MKPIKKMEQTMRWYGPQDPVTLADIRQAGATGIVSALHHLPNGVVWSREEIKKRKDTIEAAGLTWSVVESIPVHESIKTRSGHYQEYITHYKTSIENLAAEGIHTVCYNFMPVLDWTRTDLAYELPNGAKALRFELQALAAFDLFILQRPNAADAYSDGVIKRAEAYFKQMSDEAKQLLTNNIIAGLPGAEEGYSLEAFQKVLDTYKDINADKLADNLRLFLDEIIPVAEKNRVFMAIHPDDPPFPMFGLPRVMSTIQDVKRLLTDNSSEYNGITFCTGSFGVRADNDLPQIIREHGDHIHFIHLRSTQRDADGNFHEANHLEGDVPIVEVIKELIKVQAKRGKSLPMRPDHGHQMLDDLKKITNPGYTGIGRLKGLAELRGLEMGLIHGLG</sequence>
<evidence type="ECO:0000256" key="3">
    <source>
        <dbReference type="ARBA" id="ARBA00004892"/>
    </source>
</evidence>
<evidence type="ECO:0000256" key="5">
    <source>
        <dbReference type="ARBA" id="ARBA00012927"/>
    </source>
</evidence>
<keyword evidence="7 9" id="KW-0464">Manganese</keyword>
<protein>
    <recommendedName>
        <fullName evidence="5 9">Mannonate dehydratase</fullName>
        <ecNumber evidence="5 9">4.2.1.8</ecNumber>
    </recommendedName>
    <alternativeName>
        <fullName evidence="9">D-mannonate hydro-lyase</fullName>
    </alternativeName>
</protein>
<organism evidence="10 11">
    <name type="scientific">Echinicola soli</name>
    <dbReference type="NCBI Taxonomy" id="2591634"/>
    <lineage>
        <taxon>Bacteria</taxon>
        <taxon>Pseudomonadati</taxon>
        <taxon>Bacteroidota</taxon>
        <taxon>Cytophagia</taxon>
        <taxon>Cytophagales</taxon>
        <taxon>Cyclobacteriaceae</taxon>
        <taxon>Echinicola</taxon>
    </lineage>
</organism>
<dbReference type="NCBIfam" id="NF003027">
    <property type="entry name" value="PRK03906.1"/>
    <property type="match status" value="1"/>
</dbReference>
<dbReference type="Proteomes" id="UP000316614">
    <property type="component" value="Chromosome"/>
</dbReference>
<dbReference type="OrthoDB" id="9780250at2"/>
<name>A0A514CK39_9BACT</name>
<proteinExistence type="inferred from homology"/>
<evidence type="ECO:0000256" key="1">
    <source>
        <dbReference type="ARBA" id="ARBA00001794"/>
    </source>
</evidence>
<comment type="pathway">
    <text evidence="3 9">Carbohydrate metabolism; pentose and glucuronate interconversion.</text>
</comment>
<dbReference type="HAMAP" id="MF_00106">
    <property type="entry name" value="UxuA"/>
    <property type="match status" value="1"/>
</dbReference>
<gene>
    <name evidence="9 10" type="primary">uxuA</name>
    <name evidence="10" type="ORF">FKX85_14670</name>
</gene>
<dbReference type="PANTHER" id="PTHR30387">
    <property type="entry name" value="MANNONATE DEHYDRATASE"/>
    <property type="match status" value="1"/>
</dbReference>
<dbReference type="Gene3D" id="3.20.20.150">
    <property type="entry name" value="Divalent-metal-dependent TIM barrel enzymes"/>
    <property type="match status" value="1"/>
</dbReference>
<comment type="cofactor">
    <cofactor evidence="9">
        <name>Fe(2+)</name>
        <dbReference type="ChEBI" id="CHEBI:29033"/>
    </cofactor>
    <cofactor evidence="9">
        <name>Mn(2+)</name>
        <dbReference type="ChEBI" id="CHEBI:29035"/>
    </cofactor>
</comment>
<dbReference type="InterPro" id="IPR036237">
    <property type="entry name" value="Xyl_isomerase-like_sf"/>
</dbReference>
<evidence type="ECO:0000256" key="2">
    <source>
        <dbReference type="ARBA" id="ARBA00002713"/>
    </source>
</evidence>
<dbReference type="SUPFAM" id="SSF51658">
    <property type="entry name" value="Xylose isomerase-like"/>
    <property type="match status" value="1"/>
</dbReference>
<dbReference type="InterPro" id="IPR004628">
    <property type="entry name" value="Man_deHydtase"/>
</dbReference>
<dbReference type="NCBIfam" id="TIGR00695">
    <property type="entry name" value="uxuA"/>
    <property type="match status" value="1"/>
</dbReference>
<evidence type="ECO:0000256" key="4">
    <source>
        <dbReference type="ARBA" id="ARBA00007389"/>
    </source>
</evidence>
<keyword evidence="6 9" id="KW-0408">Iron</keyword>
<dbReference type="GO" id="GO:0030145">
    <property type="term" value="F:manganese ion binding"/>
    <property type="evidence" value="ECO:0007669"/>
    <property type="project" value="TreeGrafter"/>
</dbReference>
<dbReference type="PANTHER" id="PTHR30387:SF2">
    <property type="entry name" value="MANNONATE DEHYDRATASE"/>
    <property type="match status" value="1"/>
</dbReference>
<keyword evidence="11" id="KW-1185">Reference proteome</keyword>
<comment type="similarity">
    <text evidence="4 9">Belongs to the mannonate dehydratase family.</text>
</comment>
<dbReference type="EC" id="4.2.1.8" evidence="5 9"/>
<evidence type="ECO:0000313" key="11">
    <source>
        <dbReference type="Proteomes" id="UP000316614"/>
    </source>
</evidence>
<dbReference type="GO" id="GO:0008927">
    <property type="term" value="F:mannonate dehydratase activity"/>
    <property type="evidence" value="ECO:0007669"/>
    <property type="project" value="UniProtKB-UniRule"/>
</dbReference>
<keyword evidence="8 9" id="KW-0456">Lyase</keyword>
<dbReference type="EMBL" id="CP041253">
    <property type="protein sequence ID" value="QDH80215.1"/>
    <property type="molecule type" value="Genomic_DNA"/>
</dbReference>
<dbReference type="Pfam" id="PF03786">
    <property type="entry name" value="UxuA"/>
    <property type="match status" value="1"/>
</dbReference>
<dbReference type="UniPathway" id="UPA00246"/>
<evidence type="ECO:0000256" key="8">
    <source>
        <dbReference type="ARBA" id="ARBA00023239"/>
    </source>
</evidence>
<dbReference type="RefSeq" id="WP_141615451.1">
    <property type="nucleotide sequence ID" value="NZ_CP041253.1"/>
</dbReference>
<evidence type="ECO:0000313" key="10">
    <source>
        <dbReference type="EMBL" id="QDH80215.1"/>
    </source>
</evidence>
<evidence type="ECO:0000256" key="7">
    <source>
        <dbReference type="ARBA" id="ARBA00023211"/>
    </source>
</evidence>
<dbReference type="AlphaFoldDB" id="A0A514CK39"/>
<dbReference type="KEGG" id="echi:FKX85_14670"/>
<comment type="catalytic activity">
    <reaction evidence="1 9">
        <text>D-mannonate = 2-dehydro-3-deoxy-D-gluconate + H2O</text>
        <dbReference type="Rhea" id="RHEA:20097"/>
        <dbReference type="ChEBI" id="CHEBI:15377"/>
        <dbReference type="ChEBI" id="CHEBI:17767"/>
        <dbReference type="ChEBI" id="CHEBI:57990"/>
        <dbReference type="EC" id="4.2.1.8"/>
    </reaction>
</comment>
<dbReference type="PIRSF" id="PIRSF016049">
    <property type="entry name" value="Man_dehyd"/>
    <property type="match status" value="1"/>
</dbReference>
<dbReference type="GO" id="GO:0042840">
    <property type="term" value="P:D-glucuronate catabolic process"/>
    <property type="evidence" value="ECO:0007669"/>
    <property type="project" value="TreeGrafter"/>
</dbReference>
<reference evidence="10 11" key="1">
    <citation type="submission" date="2019-06" db="EMBL/GenBank/DDBJ databases">
        <title>Echinicola alkalisoli sp. nov. isolated from saline soil.</title>
        <authorList>
            <person name="Sun J.-Q."/>
            <person name="Xu L."/>
        </authorList>
    </citation>
    <scope>NUCLEOTIDE SEQUENCE [LARGE SCALE GENOMIC DNA]</scope>
    <source>
        <strain evidence="10 11">LN3S3</strain>
    </source>
</reference>
<dbReference type="GO" id="GO:0008198">
    <property type="term" value="F:ferrous iron binding"/>
    <property type="evidence" value="ECO:0007669"/>
    <property type="project" value="TreeGrafter"/>
</dbReference>
<evidence type="ECO:0000256" key="6">
    <source>
        <dbReference type="ARBA" id="ARBA00023004"/>
    </source>
</evidence>
<evidence type="ECO:0000256" key="9">
    <source>
        <dbReference type="HAMAP-Rule" id="MF_00106"/>
    </source>
</evidence>
<accession>A0A514CK39</accession>